<proteinExistence type="predicted"/>
<feature type="chain" id="PRO_5018253990" evidence="1">
    <location>
        <begin position="24"/>
        <end position="104"/>
    </location>
</feature>
<dbReference type="EMBL" id="REGN01000994">
    <property type="protein sequence ID" value="RNA37718.1"/>
    <property type="molecule type" value="Genomic_DNA"/>
</dbReference>
<gene>
    <name evidence="2" type="ORF">BpHYR1_052996</name>
</gene>
<dbReference type="AlphaFoldDB" id="A0A3M7SQB8"/>
<dbReference type="Proteomes" id="UP000276133">
    <property type="component" value="Unassembled WGS sequence"/>
</dbReference>
<evidence type="ECO:0000313" key="2">
    <source>
        <dbReference type="EMBL" id="RNA37718.1"/>
    </source>
</evidence>
<accession>A0A3M7SQB8</accession>
<keyword evidence="3" id="KW-1185">Reference proteome</keyword>
<reference evidence="2 3" key="1">
    <citation type="journal article" date="2018" name="Sci. Rep.">
        <title>Genomic signatures of local adaptation to the degree of environmental predictability in rotifers.</title>
        <authorList>
            <person name="Franch-Gras L."/>
            <person name="Hahn C."/>
            <person name="Garcia-Roger E.M."/>
            <person name="Carmona M.J."/>
            <person name="Serra M."/>
            <person name="Gomez A."/>
        </authorList>
    </citation>
    <scope>NUCLEOTIDE SEQUENCE [LARGE SCALE GENOMIC DNA]</scope>
    <source>
        <strain evidence="2">HYR1</strain>
    </source>
</reference>
<protein>
    <submittedName>
        <fullName evidence="2">Uncharacterized protein</fullName>
    </submittedName>
</protein>
<sequence>MFFKIYFCLFVCILLFMQDTATANDLSEEIDEAKEVEVDSKLQQLLREIKFEERIPRKRSFLSQLYKQSKRAFHIKTYFDALIQDDGSILLVPKDVNKNHYFIG</sequence>
<keyword evidence="1" id="KW-0732">Signal</keyword>
<name>A0A3M7SQB8_BRAPC</name>
<evidence type="ECO:0000256" key="1">
    <source>
        <dbReference type="SAM" id="SignalP"/>
    </source>
</evidence>
<dbReference type="OrthoDB" id="10464490at2759"/>
<organism evidence="2 3">
    <name type="scientific">Brachionus plicatilis</name>
    <name type="common">Marine rotifer</name>
    <name type="synonym">Brachionus muelleri</name>
    <dbReference type="NCBI Taxonomy" id="10195"/>
    <lineage>
        <taxon>Eukaryota</taxon>
        <taxon>Metazoa</taxon>
        <taxon>Spiralia</taxon>
        <taxon>Gnathifera</taxon>
        <taxon>Rotifera</taxon>
        <taxon>Eurotatoria</taxon>
        <taxon>Monogononta</taxon>
        <taxon>Pseudotrocha</taxon>
        <taxon>Ploima</taxon>
        <taxon>Brachionidae</taxon>
        <taxon>Brachionus</taxon>
    </lineage>
</organism>
<feature type="signal peptide" evidence="1">
    <location>
        <begin position="1"/>
        <end position="23"/>
    </location>
</feature>
<comment type="caution">
    <text evidence="2">The sequence shown here is derived from an EMBL/GenBank/DDBJ whole genome shotgun (WGS) entry which is preliminary data.</text>
</comment>
<evidence type="ECO:0000313" key="3">
    <source>
        <dbReference type="Proteomes" id="UP000276133"/>
    </source>
</evidence>